<sequence length="500" mass="55705">MEDTPLCLSSPIIFLFLKGKKKAKQNLTMAKKKKIKKLKRLPFLNEESATLNSFFFYKCPIPNFCLLSKSDTYYYVNNVKQRIVHIYTVLLLPVLSSFPMANPIHTTAAVSTYGNTVKRCMLTHLHHHRHELSDLIPGLPDHIALLCLSCVPPSLLFSVCPSWRRLIYSPSFPPFLSLYTVLSSTDHGDLSNSIQFFNFDPISSKWASLPPPPPDPPLHLLLRHPAFISRYIPVQSVSVSGQLILLAATTHNFFPALSRPLIFNPLNCTWVFGPPLATPRRWCAAGAINGSIYVASGIGAYFSSDVAKSVEKWDFLHDKKTAVVRKGSSWKWEKVKGLKDGRFSRDAIDAIGWRGKLYMVNVKGDAAKEGLVYDTEKDAWEDMPEGMLAGWKGPVAAMDEEVIYVVEELKGALKRYDPERDDWEDIMESERLIGAQQISAGGGRVCVVCGGSNSGGIVVLDVVTDPVRLWIVETPPGFEAVAVHILPRMSQPDLLFPVPP</sequence>
<dbReference type="EMBL" id="CM004397">
    <property type="protein sequence ID" value="KAG8644451.1"/>
    <property type="molecule type" value="Genomic_DNA"/>
</dbReference>
<reference evidence="2" key="1">
    <citation type="journal article" date="2016" name="Nat. Biotechnol.">
        <title>Sequencing wild and cultivated cassava and related species reveals extensive interspecific hybridization and genetic diversity.</title>
        <authorList>
            <person name="Bredeson J.V."/>
            <person name="Lyons J.B."/>
            <person name="Prochnik S.E."/>
            <person name="Wu G.A."/>
            <person name="Ha C.M."/>
            <person name="Edsinger-Gonzales E."/>
            <person name="Grimwood J."/>
            <person name="Schmutz J."/>
            <person name="Rabbi I.Y."/>
            <person name="Egesi C."/>
            <person name="Nauluvula P."/>
            <person name="Lebot V."/>
            <person name="Ndunguru J."/>
            <person name="Mkamilo G."/>
            <person name="Bart R.S."/>
            <person name="Setter T.L."/>
            <person name="Gleadow R.M."/>
            <person name="Kulakow P."/>
            <person name="Ferguson M.E."/>
            <person name="Rounsley S."/>
            <person name="Rokhsar D.S."/>
        </authorList>
    </citation>
    <scope>NUCLEOTIDE SEQUENCE [LARGE SCALE GENOMIC DNA]</scope>
    <source>
        <strain evidence="2">cv. AM560-2</strain>
    </source>
</reference>
<evidence type="ECO:0000313" key="1">
    <source>
        <dbReference type="EMBL" id="KAG8644451.1"/>
    </source>
</evidence>
<comment type="caution">
    <text evidence="1">The sequence shown here is derived from an EMBL/GenBank/DDBJ whole genome shotgun (WGS) entry which is preliminary data.</text>
</comment>
<organism evidence="1 2">
    <name type="scientific">Manihot esculenta</name>
    <name type="common">Cassava</name>
    <name type="synonym">Jatropha manihot</name>
    <dbReference type="NCBI Taxonomy" id="3983"/>
    <lineage>
        <taxon>Eukaryota</taxon>
        <taxon>Viridiplantae</taxon>
        <taxon>Streptophyta</taxon>
        <taxon>Embryophyta</taxon>
        <taxon>Tracheophyta</taxon>
        <taxon>Spermatophyta</taxon>
        <taxon>Magnoliopsida</taxon>
        <taxon>eudicotyledons</taxon>
        <taxon>Gunneridae</taxon>
        <taxon>Pentapetalae</taxon>
        <taxon>rosids</taxon>
        <taxon>fabids</taxon>
        <taxon>Malpighiales</taxon>
        <taxon>Euphorbiaceae</taxon>
        <taxon>Crotonoideae</taxon>
        <taxon>Manihoteae</taxon>
        <taxon>Manihot</taxon>
    </lineage>
</organism>
<evidence type="ECO:0000313" key="2">
    <source>
        <dbReference type="Proteomes" id="UP000091857"/>
    </source>
</evidence>
<accession>A0ACB7GWS6</accession>
<dbReference type="Proteomes" id="UP000091857">
    <property type="component" value="Chromosome 11"/>
</dbReference>
<gene>
    <name evidence="1" type="ORF">MANES_11G129100v8</name>
</gene>
<name>A0ACB7GWS6_MANES</name>
<proteinExistence type="predicted"/>
<protein>
    <submittedName>
        <fullName evidence="1">Uncharacterized protein</fullName>
    </submittedName>
</protein>
<keyword evidence="2" id="KW-1185">Reference proteome</keyword>